<comment type="similarity">
    <text evidence="1">Belongs to the protein kinase superfamily. TKL Ser/Thr protein kinase family. ROCO subfamily.</text>
</comment>
<feature type="non-terminal residue" evidence="4">
    <location>
        <position position="1"/>
    </location>
</feature>
<dbReference type="SUPFAM" id="SSF56112">
    <property type="entry name" value="Protein kinase-like (PK-like)"/>
    <property type="match status" value="1"/>
</dbReference>
<feature type="signal peptide" evidence="2">
    <location>
        <begin position="1"/>
        <end position="27"/>
    </location>
</feature>
<proteinExistence type="inferred from homology"/>
<keyword evidence="5" id="KW-1185">Reference proteome</keyword>
<dbReference type="Pfam" id="PF07714">
    <property type="entry name" value="PK_Tyr_Ser-Thr"/>
    <property type="match status" value="1"/>
</dbReference>
<feature type="chain" id="PRO_5005573448" evidence="2">
    <location>
        <begin position="28"/>
        <end position="910"/>
    </location>
</feature>
<dbReference type="SMART" id="SM00219">
    <property type="entry name" value="TyrKc"/>
    <property type="match status" value="1"/>
</dbReference>
<dbReference type="STRING" id="104452.A0A0L7LMZ9"/>
<gene>
    <name evidence="4" type="ORF">OBRU01_04255</name>
</gene>
<protein>
    <submittedName>
        <fullName evidence="4">Leucine-rich repeat serine/threonine-protein kinase 1</fullName>
    </submittedName>
</protein>
<dbReference type="EMBL" id="JTDY01000516">
    <property type="protein sequence ID" value="KOB76822.1"/>
    <property type="molecule type" value="Genomic_DNA"/>
</dbReference>
<dbReference type="InterPro" id="IPR051681">
    <property type="entry name" value="Ser/Thr_Kinases-Pseudokinases"/>
</dbReference>
<dbReference type="InterPro" id="IPR011009">
    <property type="entry name" value="Kinase-like_dom_sf"/>
</dbReference>
<dbReference type="PANTHER" id="PTHR44329">
    <property type="entry name" value="SERINE/THREONINE-PROTEIN KINASE TNNI3K-RELATED"/>
    <property type="match status" value="1"/>
</dbReference>
<dbReference type="GO" id="GO:0004713">
    <property type="term" value="F:protein tyrosine kinase activity"/>
    <property type="evidence" value="ECO:0007669"/>
    <property type="project" value="InterPro"/>
</dbReference>
<evidence type="ECO:0000313" key="4">
    <source>
        <dbReference type="EMBL" id="KOB76822.1"/>
    </source>
</evidence>
<sequence length="910" mass="99420">GTGDGLKARLLFPLLSMLDVSCNLLRAVPPALHLLTNLSMGLLSRLWSLSAGGCALQEPLRSMVAGGKCKSADIVGYLKSVLHSATKYCRMRLMLVGQQPLRSMVAGGKCKSADIVGYLKSVLHSATKYCRMRLMLHWAARMGNKSSRRNMSTVGVDIGTWVYEKQRSTRGPITFRTWDFGGQQEYVSLIAQYYATHQYFLSRRSLYLVVWKVTDGRRGLLSAFDWLRCAGACSESEGPEALQRLIRTRVMGAPDADKLGLPRVMDSLDVSCSTRHNVRLLADLIYSVAFSVKPPGSKEPLLEQRIPATYLALEECVTSLAADLAEPVLSHADYKRLVSAGHCVPSGSKEPLLEQRIPATYLALEECVTQYMQQKNHKPFRDAAELHQATMFLHENDLAHVFKASPVLARAEEASALGVSLLHKFELALCWDARTLLIAPLLPAEEPLAPQVTRSATRAEGLAPSGCRCCTRRGGVGAQRHAPDAAPAGDVRAVRLLGTAERAPARRRSAGEDSRPAMDWGWKVWRQGARLVCGELTLVCVREIPPSHEPLLPLPQEGGAPHPYENINACIEIQLPAQSCVVRREDGMPIAGYQSISLEPSPSTLAKVLAIVSDHVDLLLEDCAPAPQLGACWAWAWGWTVEQCIHCACAPLPLHCPLHPEVTLQLVAPDTAALSRWEREPTTAACRAYCGLRQELTILSQLRHPHAVPLRAVCAAPLALLLALAPQRETTTVSCCANCGLRQELTILSQLRHPHVVPLRAVCAAPLALLLALALQGSLDGVVREYRGCGARVGVRAARAALLQVARALEYLHDRRISENVLVWRMPKVQEAAAAELNPSPIDVHVKLGDYDVHVKLGDYGMCEPVAYRRPRQTKTKAFEGHEAVKEAILEGGRPSLSPRVSTLHSAPGL</sequence>
<dbReference type="Pfam" id="PF08477">
    <property type="entry name" value="Roc"/>
    <property type="match status" value="1"/>
</dbReference>
<keyword evidence="2" id="KW-0732">Signal</keyword>
<dbReference type="Proteomes" id="UP000037510">
    <property type="component" value="Unassembled WGS sequence"/>
</dbReference>
<dbReference type="InterPro" id="IPR001245">
    <property type="entry name" value="Ser-Thr/Tyr_kinase_cat_dom"/>
</dbReference>
<feature type="domain" description="Protein kinase" evidence="3">
    <location>
        <begin position="693"/>
        <end position="910"/>
    </location>
</feature>
<comment type="caution">
    <text evidence="4">The sequence shown here is derived from an EMBL/GenBank/DDBJ whole genome shotgun (WGS) entry which is preliminary data.</text>
</comment>
<dbReference type="AlphaFoldDB" id="A0A0L7LMZ9"/>
<dbReference type="InterPro" id="IPR027417">
    <property type="entry name" value="P-loop_NTPase"/>
</dbReference>
<organism evidence="4 5">
    <name type="scientific">Operophtera brumata</name>
    <name type="common">Winter moth</name>
    <name type="synonym">Phalaena brumata</name>
    <dbReference type="NCBI Taxonomy" id="104452"/>
    <lineage>
        <taxon>Eukaryota</taxon>
        <taxon>Metazoa</taxon>
        <taxon>Ecdysozoa</taxon>
        <taxon>Arthropoda</taxon>
        <taxon>Hexapoda</taxon>
        <taxon>Insecta</taxon>
        <taxon>Pterygota</taxon>
        <taxon>Neoptera</taxon>
        <taxon>Endopterygota</taxon>
        <taxon>Lepidoptera</taxon>
        <taxon>Glossata</taxon>
        <taxon>Ditrysia</taxon>
        <taxon>Geometroidea</taxon>
        <taxon>Geometridae</taxon>
        <taxon>Larentiinae</taxon>
        <taxon>Operophtera</taxon>
    </lineage>
</organism>
<keyword evidence="4" id="KW-0808">Transferase</keyword>
<reference evidence="4 5" key="1">
    <citation type="journal article" date="2015" name="Genome Biol. Evol.">
        <title>The genome of winter moth (Operophtera brumata) provides a genomic perspective on sexual dimorphism and phenology.</title>
        <authorList>
            <person name="Derks M.F."/>
            <person name="Smit S."/>
            <person name="Salis L."/>
            <person name="Schijlen E."/>
            <person name="Bossers A."/>
            <person name="Mateman C."/>
            <person name="Pijl A.S."/>
            <person name="de Ridder D."/>
            <person name="Groenen M.A."/>
            <person name="Visser M.E."/>
            <person name="Megens H.J."/>
        </authorList>
    </citation>
    <scope>NUCLEOTIDE SEQUENCE [LARGE SCALE GENOMIC DNA]</scope>
    <source>
        <strain evidence="4">WM2013NL</strain>
        <tissue evidence="4">Head and thorax</tissue>
    </source>
</reference>
<keyword evidence="4" id="KW-0418">Kinase</keyword>
<name>A0A0L7LMZ9_OPEBR</name>
<evidence type="ECO:0000256" key="1">
    <source>
        <dbReference type="ARBA" id="ARBA00008171"/>
    </source>
</evidence>
<dbReference type="Gene3D" id="3.30.70.1390">
    <property type="entry name" value="ROC domain from the Parkinson's disease-associated leucine-rich repeat kinase 2"/>
    <property type="match status" value="1"/>
</dbReference>
<accession>A0A0L7LMZ9</accession>
<dbReference type="InterPro" id="IPR000719">
    <property type="entry name" value="Prot_kinase_dom"/>
</dbReference>
<evidence type="ECO:0000313" key="5">
    <source>
        <dbReference type="Proteomes" id="UP000037510"/>
    </source>
</evidence>
<evidence type="ECO:0000256" key="2">
    <source>
        <dbReference type="SAM" id="SignalP"/>
    </source>
</evidence>
<dbReference type="Gene3D" id="1.10.510.10">
    <property type="entry name" value="Transferase(Phosphotransferase) domain 1"/>
    <property type="match status" value="1"/>
</dbReference>
<dbReference type="GO" id="GO:0005524">
    <property type="term" value="F:ATP binding"/>
    <property type="evidence" value="ECO:0007669"/>
    <property type="project" value="InterPro"/>
</dbReference>
<dbReference type="GO" id="GO:0004674">
    <property type="term" value="F:protein serine/threonine kinase activity"/>
    <property type="evidence" value="ECO:0007669"/>
    <property type="project" value="TreeGrafter"/>
</dbReference>
<dbReference type="PROSITE" id="PS50011">
    <property type="entry name" value="PROTEIN_KINASE_DOM"/>
    <property type="match status" value="1"/>
</dbReference>
<dbReference type="SUPFAM" id="SSF52540">
    <property type="entry name" value="P-loop containing nucleoside triphosphate hydrolases"/>
    <property type="match status" value="1"/>
</dbReference>
<evidence type="ECO:0000259" key="3">
    <source>
        <dbReference type="PROSITE" id="PS50011"/>
    </source>
</evidence>
<dbReference type="InterPro" id="IPR020635">
    <property type="entry name" value="Tyr_kinase_cat_dom"/>
</dbReference>